<dbReference type="InterPro" id="IPR021255">
    <property type="entry name" value="DUF2807"/>
</dbReference>
<keyword evidence="4" id="KW-1185">Reference proteome</keyword>
<keyword evidence="1" id="KW-0732">Signal</keyword>
<comment type="caution">
    <text evidence="3">The sequence shown here is derived from an EMBL/GenBank/DDBJ whole genome shotgun (WGS) entry which is preliminary data.</text>
</comment>
<dbReference type="Gene3D" id="2.160.20.120">
    <property type="match status" value="1"/>
</dbReference>
<proteinExistence type="predicted"/>
<evidence type="ECO:0000259" key="2">
    <source>
        <dbReference type="Pfam" id="PF10988"/>
    </source>
</evidence>
<dbReference type="Proteomes" id="UP000599179">
    <property type="component" value="Unassembled WGS sequence"/>
</dbReference>
<accession>A0ABQ1SIL5</accession>
<sequence>MMKNGIYLLLAVLFWACSPEAIGDCFTDKGEKEIQFFDVDTFEKISIRRNIALHITHAETQKVAIEADENILNGIDLKLVDGILDVEAQDLCPSGSKNPPYIVHLETPNLTEIRNASQYKVISTNQLNFDTLRLISENYNDSSALTVGDFELDLNLNQLHIIHAGISDFQLKGNTTRMNIGFYSGSGRIFAENLAAEEISIYHRGFADVHVYPVEKISGELRSTGNLILYNQPPIQNLETFFTGEILFNTE</sequence>
<feature type="signal peptide" evidence="1">
    <location>
        <begin position="1"/>
        <end position="23"/>
    </location>
</feature>
<dbReference type="EMBL" id="BMGM01000007">
    <property type="protein sequence ID" value="GGE37859.1"/>
    <property type="molecule type" value="Genomic_DNA"/>
</dbReference>
<feature type="domain" description="Putative auto-transporter adhesin head GIN" evidence="2">
    <location>
        <begin position="42"/>
        <end position="233"/>
    </location>
</feature>
<dbReference type="Pfam" id="PF10988">
    <property type="entry name" value="DUF2807"/>
    <property type="match status" value="1"/>
</dbReference>
<organism evidence="3 4">
    <name type="scientific">Psychroflexus planctonicus</name>
    <dbReference type="NCBI Taxonomy" id="1526575"/>
    <lineage>
        <taxon>Bacteria</taxon>
        <taxon>Pseudomonadati</taxon>
        <taxon>Bacteroidota</taxon>
        <taxon>Flavobacteriia</taxon>
        <taxon>Flavobacteriales</taxon>
        <taxon>Flavobacteriaceae</taxon>
        <taxon>Psychroflexus</taxon>
    </lineage>
</organism>
<feature type="chain" id="PRO_5046494203" evidence="1">
    <location>
        <begin position="24"/>
        <end position="251"/>
    </location>
</feature>
<evidence type="ECO:0000256" key="1">
    <source>
        <dbReference type="SAM" id="SignalP"/>
    </source>
</evidence>
<evidence type="ECO:0000313" key="3">
    <source>
        <dbReference type="EMBL" id="GGE37859.1"/>
    </source>
</evidence>
<evidence type="ECO:0000313" key="4">
    <source>
        <dbReference type="Proteomes" id="UP000599179"/>
    </source>
</evidence>
<gene>
    <name evidence="3" type="ORF">GCM10010832_17660</name>
</gene>
<name>A0ABQ1SIL5_9FLAO</name>
<protein>
    <submittedName>
        <fullName evidence="3">DUF2807 domain-containing protein</fullName>
    </submittedName>
</protein>
<reference evidence="4" key="1">
    <citation type="journal article" date="2019" name="Int. J. Syst. Evol. Microbiol.">
        <title>The Global Catalogue of Microorganisms (GCM) 10K type strain sequencing project: providing services to taxonomists for standard genome sequencing and annotation.</title>
        <authorList>
            <consortium name="The Broad Institute Genomics Platform"/>
            <consortium name="The Broad Institute Genome Sequencing Center for Infectious Disease"/>
            <person name="Wu L."/>
            <person name="Ma J."/>
        </authorList>
    </citation>
    <scope>NUCLEOTIDE SEQUENCE [LARGE SCALE GENOMIC DNA]</scope>
    <source>
        <strain evidence="4">CGMCC 1.12931</strain>
    </source>
</reference>